<dbReference type="GO" id="GO:0046872">
    <property type="term" value="F:metal ion binding"/>
    <property type="evidence" value="ECO:0007669"/>
    <property type="project" value="UniProtKB-KW"/>
</dbReference>
<sequence>MTESDDKVAGDKIKGTASIEKLRKVNAAANYCYECNRCVNVCPVAFLDIFNPRELITDLTFLTPEEALKNNDIWKCLTCGLCSIYCPMTKDKTGVNFTEIIKDLRSLASEYKPLQDTLISCNHERVYSSLPKLMAEDKIEFTNKIGFLEGTGLKTTDKGEIGYFMGCVPFLTGAAPCVVGCPAGVDVQGYVSLIAE</sequence>
<feature type="domain" description="4Fe-4S ferredoxin-type" evidence="6">
    <location>
        <begin position="23"/>
        <end position="52"/>
    </location>
</feature>
<dbReference type="AlphaFoldDB" id="X1HDK3"/>
<keyword evidence="3" id="KW-0560">Oxidoreductase</keyword>
<gene>
    <name evidence="7" type="ORF">S03H2_11661</name>
</gene>
<dbReference type="Pfam" id="PF13183">
    <property type="entry name" value="Fer4_8"/>
    <property type="match status" value="1"/>
</dbReference>
<evidence type="ECO:0000256" key="3">
    <source>
        <dbReference type="ARBA" id="ARBA00023002"/>
    </source>
</evidence>
<evidence type="ECO:0000259" key="6">
    <source>
        <dbReference type="PROSITE" id="PS51379"/>
    </source>
</evidence>
<name>X1HDK3_9ZZZZ</name>
<organism evidence="7">
    <name type="scientific">marine sediment metagenome</name>
    <dbReference type="NCBI Taxonomy" id="412755"/>
    <lineage>
        <taxon>unclassified sequences</taxon>
        <taxon>metagenomes</taxon>
        <taxon>ecological metagenomes</taxon>
    </lineage>
</organism>
<evidence type="ECO:0000313" key="7">
    <source>
        <dbReference type="EMBL" id="GAH43393.1"/>
    </source>
</evidence>
<keyword evidence="2" id="KW-0479">Metal-binding</keyword>
<dbReference type="InterPro" id="IPR017896">
    <property type="entry name" value="4Fe4S_Fe-S-bd"/>
</dbReference>
<evidence type="ECO:0000256" key="2">
    <source>
        <dbReference type="ARBA" id="ARBA00022723"/>
    </source>
</evidence>
<dbReference type="GO" id="GO:0051539">
    <property type="term" value="F:4 iron, 4 sulfur cluster binding"/>
    <property type="evidence" value="ECO:0007669"/>
    <property type="project" value="UniProtKB-KW"/>
</dbReference>
<dbReference type="PANTHER" id="PTHR43255:SF1">
    <property type="entry name" value="IRON-SULFUR-BINDING OXIDOREDUCTASE FADF-RELATED"/>
    <property type="match status" value="1"/>
</dbReference>
<evidence type="ECO:0000256" key="4">
    <source>
        <dbReference type="ARBA" id="ARBA00023004"/>
    </source>
</evidence>
<dbReference type="PROSITE" id="PS00198">
    <property type="entry name" value="4FE4S_FER_1"/>
    <property type="match status" value="1"/>
</dbReference>
<keyword evidence="5" id="KW-0411">Iron-sulfur</keyword>
<dbReference type="InterPro" id="IPR017900">
    <property type="entry name" value="4Fe4S_Fe_S_CS"/>
</dbReference>
<feature type="non-terminal residue" evidence="7">
    <location>
        <position position="196"/>
    </location>
</feature>
<dbReference type="InterPro" id="IPR051460">
    <property type="entry name" value="HdrC_iron-sulfur_subunit"/>
</dbReference>
<dbReference type="Gene3D" id="1.10.1060.10">
    <property type="entry name" value="Alpha-helical ferredoxin"/>
    <property type="match status" value="1"/>
</dbReference>
<dbReference type="EMBL" id="BARU01005940">
    <property type="protein sequence ID" value="GAH43393.1"/>
    <property type="molecule type" value="Genomic_DNA"/>
</dbReference>
<proteinExistence type="predicted"/>
<reference evidence="7" key="1">
    <citation type="journal article" date="2014" name="Front. Microbiol.">
        <title>High frequency of phylogenetically diverse reductive dehalogenase-homologous genes in deep subseafloor sedimentary metagenomes.</title>
        <authorList>
            <person name="Kawai M."/>
            <person name="Futagami T."/>
            <person name="Toyoda A."/>
            <person name="Takaki Y."/>
            <person name="Nishi S."/>
            <person name="Hori S."/>
            <person name="Arai W."/>
            <person name="Tsubouchi T."/>
            <person name="Morono Y."/>
            <person name="Uchiyama I."/>
            <person name="Ito T."/>
            <person name="Fujiyama A."/>
            <person name="Inagaki F."/>
            <person name="Takami H."/>
        </authorList>
    </citation>
    <scope>NUCLEOTIDE SEQUENCE</scope>
    <source>
        <strain evidence="7">Expedition CK06-06</strain>
    </source>
</reference>
<accession>X1HDK3</accession>
<keyword evidence="4" id="KW-0408">Iron</keyword>
<dbReference type="GO" id="GO:0016491">
    <property type="term" value="F:oxidoreductase activity"/>
    <property type="evidence" value="ECO:0007669"/>
    <property type="project" value="UniProtKB-KW"/>
</dbReference>
<protein>
    <recommendedName>
        <fullName evidence="6">4Fe-4S ferredoxin-type domain-containing protein</fullName>
    </recommendedName>
</protein>
<keyword evidence="1" id="KW-0004">4Fe-4S</keyword>
<evidence type="ECO:0000256" key="1">
    <source>
        <dbReference type="ARBA" id="ARBA00022485"/>
    </source>
</evidence>
<comment type="caution">
    <text evidence="7">The sequence shown here is derived from an EMBL/GenBank/DDBJ whole genome shotgun (WGS) entry which is preliminary data.</text>
</comment>
<evidence type="ECO:0000256" key="5">
    <source>
        <dbReference type="ARBA" id="ARBA00023014"/>
    </source>
</evidence>
<dbReference type="InterPro" id="IPR009051">
    <property type="entry name" value="Helical_ferredxn"/>
</dbReference>
<dbReference type="SUPFAM" id="SSF46548">
    <property type="entry name" value="alpha-helical ferredoxin"/>
    <property type="match status" value="1"/>
</dbReference>
<dbReference type="PANTHER" id="PTHR43255">
    <property type="entry name" value="IRON-SULFUR-BINDING OXIDOREDUCTASE FADF-RELATED-RELATED"/>
    <property type="match status" value="1"/>
</dbReference>
<dbReference type="GO" id="GO:0005886">
    <property type="term" value="C:plasma membrane"/>
    <property type="evidence" value="ECO:0007669"/>
    <property type="project" value="TreeGrafter"/>
</dbReference>
<dbReference type="PROSITE" id="PS51379">
    <property type="entry name" value="4FE4S_FER_2"/>
    <property type="match status" value="1"/>
</dbReference>